<feature type="binding site" evidence="13">
    <location>
        <position position="217"/>
    </location>
    <ligand>
        <name>Ca(2+)</name>
        <dbReference type="ChEBI" id="CHEBI:29108"/>
    </ligand>
</feature>
<comment type="cofactor">
    <cofactor evidence="1 13">
        <name>Ca(2+)</name>
        <dbReference type="ChEBI" id="CHEBI:29108"/>
    </cofactor>
</comment>
<dbReference type="Pfam" id="PF01557">
    <property type="entry name" value="FAA_hydrolase"/>
    <property type="match status" value="1"/>
</dbReference>
<evidence type="ECO:0000256" key="10">
    <source>
        <dbReference type="ARBA" id="ARBA00023232"/>
    </source>
</evidence>
<sequence length="395" mass="43060">MKEHEWLEIDQDNGYSIDHLPLGIDFSGVVTRVGDTIIQLSKLTDSIKSVDQKALSSNSLNHLFSLGHKAMENLREEIVEITREATKELLSASYSFDHARLKLPVQVGNFVDFYSSLHHATNVGRLFRPNADPLPKAWRHLPIAYHGRSSTVLPSGTKIVRPKGLFQKGGDVVFSETGALDFEAEVGFIVAKESEVGTPLSPSEFYDYVAGVVLVNDWSARDIQAFEYVPLGPFLGKSFATSMSCLVTPIEALLGARVQPVRQDPTPSSYLFDPDPWALDIGLSIKINQTTVSSPPFRSMYWTPGQQLAHMTINGANVTCGDVFASGTVSGENEDQVGSLIELTQDGRRPITLVDGTSRSYLDDGDVVTISATTRSLSGGRLSFGEVIGEVLPSL</sequence>
<dbReference type="UniPathway" id="UPA00139">
    <property type="reaction ID" value="UER00341"/>
</dbReference>
<dbReference type="GO" id="GO:0006572">
    <property type="term" value="P:L-tyrosine catabolic process"/>
    <property type="evidence" value="ECO:0007669"/>
    <property type="project" value="UniProtKB-KW"/>
</dbReference>
<feature type="binding site" evidence="13">
    <location>
        <position position="185"/>
    </location>
    <ligand>
        <name>Ca(2+)</name>
        <dbReference type="ChEBI" id="CHEBI:29108"/>
    </ligand>
</feature>
<feature type="binding site" evidence="12">
    <location>
        <position position="128"/>
    </location>
    <ligand>
        <name>substrate</name>
    </ligand>
</feature>
<evidence type="ECO:0000256" key="5">
    <source>
        <dbReference type="ARBA" id="ARBA00022723"/>
    </source>
</evidence>
<dbReference type="PANTHER" id="PTHR43069">
    <property type="entry name" value="FUMARYLACETOACETASE"/>
    <property type="match status" value="1"/>
</dbReference>
<evidence type="ECO:0000256" key="7">
    <source>
        <dbReference type="ARBA" id="ARBA00022837"/>
    </source>
</evidence>
<dbReference type="InterPro" id="IPR015377">
    <property type="entry name" value="Fumarylacetoacetase_N"/>
</dbReference>
<evidence type="ECO:0000256" key="4">
    <source>
        <dbReference type="ARBA" id="ARBA00012094"/>
    </source>
</evidence>
<evidence type="ECO:0000259" key="14">
    <source>
        <dbReference type="Pfam" id="PF01557"/>
    </source>
</evidence>
<dbReference type="InterPro" id="IPR036663">
    <property type="entry name" value="Fumarylacetoacetase_C_sf"/>
</dbReference>
<dbReference type="Gene3D" id="3.90.850.10">
    <property type="entry name" value="Fumarylacetoacetase-like, C-terminal domain"/>
    <property type="match status" value="1"/>
</dbReference>
<evidence type="ECO:0000256" key="11">
    <source>
        <dbReference type="PIRSR" id="PIRSR605959-1"/>
    </source>
</evidence>
<feature type="binding site" evidence="13">
    <location>
        <position position="241"/>
    </location>
    <ligand>
        <name>Mg(2+)</name>
        <dbReference type="ChEBI" id="CHEBI:18420"/>
    </ligand>
</feature>
<evidence type="ECO:0000256" key="8">
    <source>
        <dbReference type="ARBA" id="ARBA00022842"/>
    </source>
</evidence>
<dbReference type="STRING" id="1121881.SAMN02745225_01164"/>
<feature type="binding site" evidence="12">
    <location>
        <position position="328"/>
    </location>
    <ligand>
        <name>substrate</name>
    </ligand>
</feature>
<organism evidence="16 17">
    <name type="scientific">Ferrithrix thermotolerans DSM 19514</name>
    <dbReference type="NCBI Taxonomy" id="1121881"/>
    <lineage>
        <taxon>Bacteria</taxon>
        <taxon>Bacillati</taxon>
        <taxon>Actinomycetota</taxon>
        <taxon>Acidimicrobiia</taxon>
        <taxon>Acidimicrobiales</taxon>
        <taxon>Acidimicrobiaceae</taxon>
        <taxon>Ferrithrix</taxon>
    </lineage>
</organism>
<evidence type="ECO:0000256" key="3">
    <source>
        <dbReference type="ARBA" id="ARBA00004782"/>
    </source>
</evidence>
<dbReference type="InterPro" id="IPR036462">
    <property type="entry name" value="Fumarylacetoacetase_N_sf"/>
</dbReference>
<evidence type="ECO:0000256" key="1">
    <source>
        <dbReference type="ARBA" id="ARBA00001913"/>
    </source>
</evidence>
<evidence type="ECO:0000256" key="6">
    <source>
        <dbReference type="ARBA" id="ARBA00022801"/>
    </source>
</evidence>
<dbReference type="InterPro" id="IPR011234">
    <property type="entry name" value="Fumarylacetoacetase-like_C"/>
</dbReference>
<feature type="binding site" evidence="12">
    <location>
        <position position="114"/>
    </location>
    <ligand>
        <name>substrate</name>
    </ligand>
</feature>
<dbReference type="GO" id="GO:1902000">
    <property type="term" value="P:homogentisate catabolic process"/>
    <property type="evidence" value="ECO:0007669"/>
    <property type="project" value="TreeGrafter"/>
</dbReference>
<dbReference type="OrthoDB" id="3766879at2"/>
<protein>
    <recommendedName>
        <fullName evidence="4">fumarylacetoacetase</fullName>
        <ecNumber evidence="4">3.7.1.2</ecNumber>
    </recommendedName>
</protein>
<dbReference type="EC" id="3.7.1.2" evidence="4"/>
<keyword evidence="5 13" id="KW-0479">Metal-binding</keyword>
<feature type="binding site" evidence="13">
    <location>
        <position position="183"/>
    </location>
    <ligand>
        <name>Ca(2+)</name>
        <dbReference type="ChEBI" id="CHEBI:29108"/>
    </ligand>
</feature>
<feature type="binding site" evidence="12">
    <location>
        <position position="224"/>
    </location>
    <ligand>
        <name>substrate</name>
    </ligand>
</feature>
<dbReference type="Gene3D" id="2.30.30.230">
    <property type="entry name" value="Fumarylacetoacetase, N-terminal domain"/>
    <property type="match status" value="1"/>
</dbReference>
<dbReference type="RefSeq" id="WP_072789870.1">
    <property type="nucleotide sequence ID" value="NZ_FQUL01000013.1"/>
</dbReference>
<dbReference type="GO" id="GO:0004334">
    <property type="term" value="F:fumarylacetoacetase activity"/>
    <property type="evidence" value="ECO:0007669"/>
    <property type="project" value="UniProtKB-EC"/>
</dbReference>
<evidence type="ECO:0000256" key="13">
    <source>
        <dbReference type="PIRSR" id="PIRSR605959-3"/>
    </source>
</evidence>
<feature type="domain" description="Fumarylacetoacetase N-terminal" evidence="15">
    <location>
        <begin position="29"/>
        <end position="87"/>
    </location>
</feature>
<dbReference type="AlphaFoldDB" id="A0A1M4V1S1"/>
<evidence type="ECO:0000313" key="17">
    <source>
        <dbReference type="Proteomes" id="UP000184295"/>
    </source>
</evidence>
<feature type="binding site" evidence="13">
    <location>
        <position position="237"/>
    </location>
    <ligand>
        <name>Mg(2+)</name>
        <dbReference type="ChEBI" id="CHEBI:18420"/>
    </ligand>
</feature>
<evidence type="ECO:0000256" key="2">
    <source>
        <dbReference type="ARBA" id="ARBA00001946"/>
    </source>
</evidence>
<keyword evidence="10" id="KW-0585">Phenylalanine catabolism</keyword>
<reference evidence="17" key="1">
    <citation type="submission" date="2016-11" db="EMBL/GenBank/DDBJ databases">
        <authorList>
            <person name="Varghese N."/>
            <person name="Submissions S."/>
        </authorList>
    </citation>
    <scope>NUCLEOTIDE SEQUENCE [LARGE SCALE GENOMIC DNA]</scope>
    <source>
        <strain evidence="17">DSM 19514</strain>
    </source>
</reference>
<keyword evidence="8 13" id="KW-0460">Magnesium</keyword>
<dbReference type="GO" id="GO:0046872">
    <property type="term" value="F:metal ion binding"/>
    <property type="evidence" value="ECO:0007669"/>
    <property type="project" value="UniProtKB-KW"/>
</dbReference>
<evidence type="ECO:0000256" key="12">
    <source>
        <dbReference type="PIRSR" id="PIRSR605959-2"/>
    </source>
</evidence>
<feature type="binding site" evidence="13">
    <location>
        <position position="217"/>
    </location>
    <ligand>
        <name>Mg(2+)</name>
        <dbReference type="ChEBI" id="CHEBI:18420"/>
    </ligand>
</feature>
<keyword evidence="7 13" id="KW-0106">Calcium</keyword>
<evidence type="ECO:0000313" key="16">
    <source>
        <dbReference type="EMBL" id="SHE62852.1"/>
    </source>
</evidence>
<name>A0A1M4V1S1_9ACTN</name>
<dbReference type="SUPFAM" id="SSF56529">
    <property type="entry name" value="FAH"/>
    <property type="match status" value="1"/>
</dbReference>
<evidence type="ECO:0000259" key="15">
    <source>
        <dbReference type="Pfam" id="PF09298"/>
    </source>
</evidence>
<keyword evidence="6 16" id="KW-0378">Hydrolase</keyword>
<keyword evidence="9" id="KW-0828">Tyrosine catabolism</keyword>
<proteinExistence type="predicted"/>
<dbReference type="GO" id="GO:0006559">
    <property type="term" value="P:L-phenylalanine catabolic process"/>
    <property type="evidence" value="ECO:0007669"/>
    <property type="project" value="UniProtKB-UniPathway"/>
</dbReference>
<evidence type="ECO:0000256" key="9">
    <source>
        <dbReference type="ARBA" id="ARBA00022878"/>
    </source>
</evidence>
<keyword evidence="17" id="KW-1185">Reference proteome</keyword>
<accession>A0A1M4V1S1</accession>
<dbReference type="SUPFAM" id="SSF63433">
    <property type="entry name" value="Fumarylacetoacetate hydrolase, FAH, N-terminal domain"/>
    <property type="match status" value="1"/>
</dbReference>
<dbReference type="EMBL" id="FQUL01000013">
    <property type="protein sequence ID" value="SHE62852.1"/>
    <property type="molecule type" value="Genomic_DNA"/>
</dbReference>
<dbReference type="Pfam" id="PF09298">
    <property type="entry name" value="FAA_hydrolase_N"/>
    <property type="match status" value="1"/>
</dbReference>
<feature type="binding site" evidence="12">
    <location>
        <position position="228"/>
    </location>
    <ligand>
        <name>substrate</name>
    </ligand>
</feature>
<comment type="pathway">
    <text evidence="3">Amino-acid degradation; L-phenylalanine degradation; acetoacetate and fumarate from L-phenylalanine: step 6/6.</text>
</comment>
<comment type="cofactor">
    <cofactor evidence="2 13">
        <name>Mg(2+)</name>
        <dbReference type="ChEBI" id="CHEBI:18420"/>
    </cofactor>
</comment>
<feature type="active site" description="Proton acceptor" evidence="11">
    <location>
        <position position="119"/>
    </location>
</feature>
<feature type="binding site" evidence="13">
    <location>
        <position position="112"/>
    </location>
    <ligand>
        <name>Ca(2+)</name>
        <dbReference type="ChEBI" id="CHEBI:29108"/>
    </ligand>
</feature>
<gene>
    <name evidence="16" type="ORF">SAMN02745225_01164</name>
</gene>
<dbReference type="Proteomes" id="UP000184295">
    <property type="component" value="Unassembled WGS sequence"/>
</dbReference>
<dbReference type="InterPro" id="IPR005959">
    <property type="entry name" value="Fumarylacetoacetase"/>
</dbReference>
<feature type="domain" description="Fumarylacetoacetase-like C-terminal" evidence="14">
    <location>
        <begin position="111"/>
        <end position="373"/>
    </location>
</feature>
<dbReference type="PANTHER" id="PTHR43069:SF2">
    <property type="entry name" value="FUMARYLACETOACETASE"/>
    <property type="match status" value="1"/>
</dbReference>